<dbReference type="GO" id="GO:0005315">
    <property type="term" value="F:phosphate transmembrane transporter activity"/>
    <property type="evidence" value="ECO:0007669"/>
    <property type="project" value="InterPro"/>
</dbReference>
<evidence type="ECO:0000256" key="6">
    <source>
        <dbReference type="SAM" id="Phobius"/>
    </source>
</evidence>
<proteinExistence type="predicted"/>
<feature type="transmembrane region" description="Helical" evidence="6">
    <location>
        <begin position="6"/>
        <end position="23"/>
    </location>
</feature>
<organism evidence="7">
    <name type="scientific">hydrothermal vent metagenome</name>
    <dbReference type="NCBI Taxonomy" id="652676"/>
    <lineage>
        <taxon>unclassified sequences</taxon>
        <taxon>metagenomes</taxon>
        <taxon>ecological metagenomes</taxon>
    </lineage>
</organism>
<feature type="transmembrane region" description="Helical" evidence="6">
    <location>
        <begin position="121"/>
        <end position="143"/>
    </location>
</feature>
<accession>A0A3B0VEG7</accession>
<dbReference type="PANTHER" id="PTHR11101">
    <property type="entry name" value="PHOSPHATE TRANSPORTER"/>
    <property type="match status" value="1"/>
</dbReference>
<feature type="transmembrane region" description="Helical" evidence="6">
    <location>
        <begin position="310"/>
        <end position="331"/>
    </location>
</feature>
<evidence type="ECO:0000313" key="7">
    <source>
        <dbReference type="EMBL" id="VAW37342.1"/>
    </source>
</evidence>
<evidence type="ECO:0000256" key="5">
    <source>
        <dbReference type="ARBA" id="ARBA00023136"/>
    </source>
</evidence>
<evidence type="ECO:0000256" key="4">
    <source>
        <dbReference type="ARBA" id="ARBA00022989"/>
    </source>
</evidence>
<evidence type="ECO:0000256" key="2">
    <source>
        <dbReference type="ARBA" id="ARBA00022448"/>
    </source>
</evidence>
<keyword evidence="2" id="KW-0813">Transport</keyword>
<dbReference type="EMBL" id="UOEX01000209">
    <property type="protein sequence ID" value="VAW37342.1"/>
    <property type="molecule type" value="Genomic_DNA"/>
</dbReference>
<protein>
    <submittedName>
        <fullName evidence="7">Probable low-affinity inorganic phosphate transporter</fullName>
    </submittedName>
</protein>
<feature type="transmembrane region" description="Helical" evidence="6">
    <location>
        <begin position="149"/>
        <end position="170"/>
    </location>
</feature>
<dbReference type="Pfam" id="PF01384">
    <property type="entry name" value="PHO4"/>
    <property type="match status" value="1"/>
</dbReference>
<keyword evidence="3 6" id="KW-0812">Transmembrane</keyword>
<sequence>MEDSIVLGITALMGFYMAWNIGANDVANSMADAVGSKSITIKKAIIAAGICEFAGAVLVGSHVTNTVRKGIVDPQVLAHLPGMAPHEAAAIFIIGMAGALLAASIWLNVSSWAGLPVSTTHSIVGAVAGFGIIAAGFGAVSWVTMGKIVSSWFISPIVGGIMGFLIFNFISKTILGSARPIHAAKKITPFIVFCLAFIVTLGTIYKGLKHVIHNISWLTDNNTILIAFGISLSAAIFSKFYLRRALAAHSEKSIAQQLEQVEKTFMPLVVISSCSVAFAHGSNDVANAVGPLSAVVNILQNGTLSMKVGVPFWIMVLGGIGIVVGLATYGYRVMATVGTDITEITPSRGVAADIATTFTVLSCSRLGLPISTTHTLVGAIIGIGLARGTSGIDRNVTKRIFGAWLITVPAAALVSMLFFITGRALLLHTIMGLF</sequence>
<name>A0A3B0VEG7_9ZZZZ</name>
<comment type="subcellular location">
    <subcellularLocation>
        <location evidence="1">Membrane</location>
        <topology evidence="1">Multi-pass membrane protein</topology>
    </subcellularLocation>
</comment>
<dbReference type="AlphaFoldDB" id="A0A3B0VEG7"/>
<reference evidence="7" key="1">
    <citation type="submission" date="2018-06" db="EMBL/GenBank/DDBJ databases">
        <authorList>
            <person name="Zhirakovskaya E."/>
        </authorList>
    </citation>
    <scope>NUCLEOTIDE SEQUENCE</scope>
</reference>
<feature type="transmembrane region" description="Helical" evidence="6">
    <location>
        <begin position="400"/>
        <end position="426"/>
    </location>
</feature>
<gene>
    <name evidence="7" type="ORF">MNBD_DELTA03-823</name>
</gene>
<dbReference type="PANTHER" id="PTHR11101:SF80">
    <property type="entry name" value="PHOSPHATE TRANSPORTER"/>
    <property type="match status" value="1"/>
</dbReference>
<feature type="transmembrane region" description="Helical" evidence="6">
    <location>
        <begin position="190"/>
        <end position="208"/>
    </location>
</feature>
<feature type="transmembrane region" description="Helical" evidence="6">
    <location>
        <begin position="44"/>
        <end position="63"/>
    </location>
</feature>
<keyword evidence="5 6" id="KW-0472">Membrane</keyword>
<dbReference type="InterPro" id="IPR001204">
    <property type="entry name" value="Phos_transporter"/>
</dbReference>
<keyword evidence="4 6" id="KW-1133">Transmembrane helix</keyword>
<dbReference type="GO" id="GO:0035435">
    <property type="term" value="P:phosphate ion transmembrane transport"/>
    <property type="evidence" value="ECO:0007669"/>
    <property type="project" value="TreeGrafter"/>
</dbReference>
<feature type="transmembrane region" description="Helical" evidence="6">
    <location>
        <begin position="366"/>
        <end position="388"/>
    </location>
</feature>
<evidence type="ECO:0000256" key="1">
    <source>
        <dbReference type="ARBA" id="ARBA00004141"/>
    </source>
</evidence>
<feature type="transmembrane region" description="Helical" evidence="6">
    <location>
        <begin position="88"/>
        <end position="109"/>
    </location>
</feature>
<evidence type="ECO:0000256" key="3">
    <source>
        <dbReference type="ARBA" id="ARBA00022692"/>
    </source>
</evidence>
<feature type="transmembrane region" description="Helical" evidence="6">
    <location>
        <begin position="223"/>
        <end position="242"/>
    </location>
</feature>
<dbReference type="GO" id="GO:0016020">
    <property type="term" value="C:membrane"/>
    <property type="evidence" value="ECO:0007669"/>
    <property type="project" value="UniProtKB-SubCell"/>
</dbReference>